<dbReference type="EMBL" id="JACHXO010000005">
    <property type="protein sequence ID" value="MBB3195505.1"/>
    <property type="molecule type" value="Genomic_DNA"/>
</dbReference>
<gene>
    <name evidence="2" type="ORF">FHS28_002911</name>
</gene>
<dbReference type="Proteomes" id="UP000574369">
    <property type="component" value="Unassembled WGS sequence"/>
</dbReference>
<evidence type="ECO:0000313" key="3">
    <source>
        <dbReference type="Proteomes" id="UP000574369"/>
    </source>
</evidence>
<protein>
    <submittedName>
        <fullName evidence="2">Uncharacterized protein</fullName>
    </submittedName>
</protein>
<organism evidence="2 3">
    <name type="scientific">Roseateles terrae</name>
    <dbReference type="NCBI Taxonomy" id="431060"/>
    <lineage>
        <taxon>Bacteria</taxon>
        <taxon>Pseudomonadati</taxon>
        <taxon>Pseudomonadota</taxon>
        <taxon>Betaproteobacteria</taxon>
        <taxon>Burkholderiales</taxon>
        <taxon>Sphaerotilaceae</taxon>
        <taxon>Roseateles</taxon>
    </lineage>
</organism>
<feature type="compositionally biased region" description="Low complexity" evidence="1">
    <location>
        <begin position="7"/>
        <end position="17"/>
    </location>
</feature>
<evidence type="ECO:0000313" key="2">
    <source>
        <dbReference type="EMBL" id="MBB3195505.1"/>
    </source>
</evidence>
<feature type="compositionally biased region" description="Low complexity" evidence="1">
    <location>
        <begin position="25"/>
        <end position="37"/>
    </location>
</feature>
<accession>A0ABR6GTW4</accession>
<reference evidence="2 3" key="1">
    <citation type="submission" date="2020-08" db="EMBL/GenBank/DDBJ databases">
        <title>Genomic Encyclopedia of Type Strains, Phase III (KMG-III): the genomes of soil and plant-associated and newly described type strains.</title>
        <authorList>
            <person name="Whitman W."/>
        </authorList>
    </citation>
    <scope>NUCLEOTIDE SEQUENCE [LARGE SCALE GENOMIC DNA]</scope>
    <source>
        <strain evidence="2 3">CECT 7247</strain>
    </source>
</reference>
<evidence type="ECO:0000256" key="1">
    <source>
        <dbReference type="SAM" id="MobiDB-lite"/>
    </source>
</evidence>
<dbReference type="RefSeq" id="WP_088451679.1">
    <property type="nucleotide sequence ID" value="NZ_JACHXO010000005.1"/>
</dbReference>
<sequence length="164" mass="16905">MSDIGKSNNSESPGSSESDGRSDARSNASSNGRSNASGDRDSDALLSEPASMVVLGPWRAFRSPMGKLHIASELGPGTVRITSSLSGVDRVARIAKTSSGNLYRFVCPPAQDQVTCGMLVDYAGRAGLAGAKDVSATLWQAIEDKAAELAAQAAAQDNTPPVHA</sequence>
<comment type="caution">
    <text evidence="2">The sequence shown here is derived from an EMBL/GenBank/DDBJ whole genome shotgun (WGS) entry which is preliminary data.</text>
</comment>
<keyword evidence="3" id="KW-1185">Reference proteome</keyword>
<name>A0ABR6GTW4_9BURK</name>
<feature type="region of interest" description="Disordered" evidence="1">
    <location>
        <begin position="1"/>
        <end position="43"/>
    </location>
</feature>
<proteinExistence type="predicted"/>